<comment type="caution">
    <text evidence="1">The sequence shown here is derived from an EMBL/GenBank/DDBJ whole genome shotgun (WGS) entry which is preliminary data.</text>
</comment>
<sequence length="478" mass="56676">MEKQLRYSSMLTLEEIALRRLAAVVWCESDVLALTAKYETLHYLFNEEDKTWKNTVVDVVKDKMSKLQLPDSITEQMTRISELIGTHILNWKILHESILKESSSGMNEHILEKLCFTTAGSVDYRQTAEALVRSDVLDIVSRYKLSCLYCLEDYIPDLFSELPDEKKKYFYDEIVTISSVDTFLWFLWPYILKGEEFKLDRLSRSSGNQSNFRQYAFEYAAIRGNRAAVEYFFRKLLPEERESPIIRAAKWIVENADRYEQADNYPETFPVENISGVLCYLLSLMTNEQQIQIFKEKPHEFLGFFLQWPFQDIFLDNVDVVWTHFPESDFYTFFWNMIIMIKASDFADLSRDFSLRMTSSFIKYFVYNKTGICPLFLKFLSIRDTENVKFILRNIDAADRVELLSSFPFFQFYLNSNDEDIFPIVEMCLREAMLSVEDKRRIKKALKKFERLFEYEDETQHLRKFLELLYETDATAQS</sequence>
<protein>
    <submittedName>
        <fullName evidence="1">Uncharacterized protein</fullName>
    </submittedName>
</protein>
<dbReference type="AlphaFoldDB" id="A0AAV2ACU5"/>
<name>A0AAV2ACU5_9ARAC</name>
<keyword evidence="2" id="KW-1185">Reference proteome</keyword>
<evidence type="ECO:0000313" key="1">
    <source>
        <dbReference type="EMBL" id="CAL1281788.1"/>
    </source>
</evidence>
<proteinExistence type="predicted"/>
<accession>A0AAV2ACU5</accession>
<dbReference type="EMBL" id="CAXIEN010000149">
    <property type="protein sequence ID" value="CAL1281788.1"/>
    <property type="molecule type" value="Genomic_DNA"/>
</dbReference>
<dbReference type="Proteomes" id="UP001497382">
    <property type="component" value="Unassembled WGS sequence"/>
</dbReference>
<gene>
    <name evidence="1" type="ORF">LARSCL_LOCUS11778</name>
</gene>
<reference evidence="1 2" key="1">
    <citation type="submission" date="2024-04" db="EMBL/GenBank/DDBJ databases">
        <authorList>
            <person name="Rising A."/>
            <person name="Reimegard J."/>
            <person name="Sonavane S."/>
            <person name="Akerstrom W."/>
            <person name="Nylinder S."/>
            <person name="Hedman E."/>
            <person name="Kallberg Y."/>
        </authorList>
    </citation>
    <scope>NUCLEOTIDE SEQUENCE [LARGE SCALE GENOMIC DNA]</scope>
</reference>
<evidence type="ECO:0000313" key="2">
    <source>
        <dbReference type="Proteomes" id="UP001497382"/>
    </source>
</evidence>
<organism evidence="1 2">
    <name type="scientific">Larinioides sclopetarius</name>
    <dbReference type="NCBI Taxonomy" id="280406"/>
    <lineage>
        <taxon>Eukaryota</taxon>
        <taxon>Metazoa</taxon>
        <taxon>Ecdysozoa</taxon>
        <taxon>Arthropoda</taxon>
        <taxon>Chelicerata</taxon>
        <taxon>Arachnida</taxon>
        <taxon>Araneae</taxon>
        <taxon>Araneomorphae</taxon>
        <taxon>Entelegynae</taxon>
        <taxon>Araneoidea</taxon>
        <taxon>Araneidae</taxon>
        <taxon>Larinioides</taxon>
    </lineage>
</organism>